<comment type="subunit">
    <text evidence="1">Interacts with PGAP2IP.</text>
</comment>
<feature type="transmembrane region" description="Helical" evidence="5">
    <location>
        <begin position="140"/>
        <end position="160"/>
    </location>
</feature>
<dbReference type="PANTHER" id="PTHR12892">
    <property type="entry name" value="FGF RECEPTOR ACTIVATING PROTEIN 1"/>
    <property type="match status" value="1"/>
</dbReference>
<name>A0AA40HRL4_CNENI</name>
<proteinExistence type="predicted"/>
<evidence type="ECO:0000256" key="3">
    <source>
        <dbReference type="ARBA" id="ARBA00093632"/>
    </source>
</evidence>
<gene>
    <name evidence="7" type="ORF">QTO34_003870</name>
</gene>
<dbReference type="Proteomes" id="UP001177744">
    <property type="component" value="Unassembled WGS sequence"/>
</dbReference>
<evidence type="ECO:0000256" key="1">
    <source>
        <dbReference type="ARBA" id="ARBA00011213"/>
    </source>
</evidence>
<dbReference type="InterPro" id="IPR039545">
    <property type="entry name" value="PGAP2"/>
</dbReference>
<feature type="transmembrane region" description="Helical" evidence="5">
    <location>
        <begin position="299"/>
        <end position="317"/>
    </location>
</feature>
<evidence type="ECO:0000313" key="7">
    <source>
        <dbReference type="EMBL" id="KAK1336070.1"/>
    </source>
</evidence>
<protein>
    <recommendedName>
        <fullName evidence="3">Acyltransferase PGAP2</fullName>
    </recommendedName>
    <alternativeName>
        <fullName evidence="4">Post-GPI attachment to proteins factor 2</fullName>
    </alternativeName>
</protein>
<dbReference type="Pfam" id="PF10277">
    <property type="entry name" value="Frag1"/>
    <property type="match status" value="1"/>
</dbReference>
<feature type="transmembrane region" description="Helical" evidence="5">
    <location>
        <begin position="76"/>
        <end position="100"/>
    </location>
</feature>
<dbReference type="AlphaFoldDB" id="A0AA40HRL4"/>
<sequence length="414" mass="47753">MWDQERAQDREQGPEAGICRLELNKEDDLKPKGDGTQWRGAWKCLCCHQPVAQWSDKMYQVPLSLDRDGTLVRLRLTMVALVTVCCPLVAFLFCILWSLLFHFKETTATHCTSSYKMFSAASQPLDPDGTIFRLRFTAMLGWLITFPVFGFFFCIIWSLMFHFEYTVATDCGVPNYLPSVSSAIGGEVPQRYVWRFCIGLHSAPRFMVAFAYWNHYLSCNSPCPSYQLLCRLNFILNIIENLALLVLTYVSSSEDFTIHENAFIVFIAASLSHMLLTCIIWRLTKKHTDQKSYNWKQRLFVINFFSFFTALAVYFRHNMYCEAGVYTIFAILEYTVVLTNMAFHMTAWWDFGNKELLITSLPEEKRHRDLQAASPLPEKPQEAELAGELHLVLKKSPEVHNHHLVLGLNIATSR</sequence>
<keyword evidence="5" id="KW-0472">Membrane</keyword>
<dbReference type="GO" id="GO:0000139">
    <property type="term" value="C:Golgi membrane"/>
    <property type="evidence" value="ECO:0007669"/>
    <property type="project" value="UniProtKB-SubCell"/>
</dbReference>
<keyword evidence="5" id="KW-0812">Transmembrane</keyword>
<evidence type="ECO:0000256" key="4">
    <source>
        <dbReference type="ARBA" id="ARBA00093676"/>
    </source>
</evidence>
<reference evidence="7" key="1">
    <citation type="submission" date="2023-06" db="EMBL/GenBank/DDBJ databases">
        <title>Reference genome for the Northern bat (Eptesicus nilssonii), a most northern bat species.</title>
        <authorList>
            <person name="Laine V.N."/>
            <person name="Pulliainen A.T."/>
            <person name="Lilley T.M."/>
        </authorList>
    </citation>
    <scope>NUCLEOTIDE SEQUENCE</scope>
    <source>
        <strain evidence="7">BLF_Eptnil</strain>
        <tissue evidence="7">Kidney</tissue>
    </source>
</reference>
<dbReference type="GO" id="GO:0006506">
    <property type="term" value="P:GPI anchor biosynthetic process"/>
    <property type="evidence" value="ECO:0007669"/>
    <property type="project" value="UniProtKB-KW"/>
</dbReference>
<evidence type="ECO:0000259" key="6">
    <source>
        <dbReference type="Pfam" id="PF10277"/>
    </source>
</evidence>
<comment type="caution">
    <text evidence="7">The sequence shown here is derived from an EMBL/GenBank/DDBJ whole genome shotgun (WGS) entry which is preliminary data.</text>
</comment>
<organism evidence="7 8">
    <name type="scientific">Cnephaeus nilssonii</name>
    <name type="common">Northern bat</name>
    <name type="synonym">Eptesicus nilssonii</name>
    <dbReference type="NCBI Taxonomy" id="3371016"/>
    <lineage>
        <taxon>Eukaryota</taxon>
        <taxon>Metazoa</taxon>
        <taxon>Chordata</taxon>
        <taxon>Craniata</taxon>
        <taxon>Vertebrata</taxon>
        <taxon>Euteleostomi</taxon>
        <taxon>Mammalia</taxon>
        <taxon>Eutheria</taxon>
        <taxon>Laurasiatheria</taxon>
        <taxon>Chiroptera</taxon>
        <taxon>Yangochiroptera</taxon>
        <taxon>Vespertilionidae</taxon>
        <taxon>Cnephaeus</taxon>
    </lineage>
</organism>
<comment type="function">
    <text evidence="2">Involved in the fatty acid remodeling steps of GPI-anchor maturation where the unsaturated acyl chain at sn-2 of inositol phosphate is replaced by a saturated stearoyl chain. May catalyze the second step of the fatty acid remodeling, by reacylating a lyso-GPI intermediate at sn-2 of inositol phosphate by a saturated chain. The fatty acid remodeling steps is critical for the integration of GPI-APs into lipid rafts.</text>
</comment>
<dbReference type="PANTHER" id="PTHR12892:SF19">
    <property type="entry name" value="POST-GPI ATTACHMENT TO PROTEINS FACTOR 2"/>
    <property type="match status" value="1"/>
</dbReference>
<feature type="transmembrane region" description="Helical" evidence="5">
    <location>
        <begin position="323"/>
        <end position="343"/>
    </location>
</feature>
<feature type="domain" description="CWH43-like N-terminal" evidence="6">
    <location>
        <begin position="143"/>
        <end position="353"/>
    </location>
</feature>
<keyword evidence="5" id="KW-1133">Transmembrane helix</keyword>
<dbReference type="EMBL" id="JAULJE010000013">
    <property type="protein sequence ID" value="KAK1336070.1"/>
    <property type="molecule type" value="Genomic_DNA"/>
</dbReference>
<dbReference type="InterPro" id="IPR019402">
    <property type="entry name" value="CWH43_N"/>
</dbReference>
<keyword evidence="8" id="KW-1185">Reference proteome</keyword>
<accession>A0AA40HRL4</accession>
<evidence type="ECO:0000256" key="2">
    <source>
        <dbReference type="ARBA" id="ARBA00093421"/>
    </source>
</evidence>
<dbReference type="GO" id="GO:0005789">
    <property type="term" value="C:endoplasmic reticulum membrane"/>
    <property type="evidence" value="ECO:0007669"/>
    <property type="project" value="TreeGrafter"/>
</dbReference>
<feature type="transmembrane region" description="Helical" evidence="5">
    <location>
        <begin position="263"/>
        <end position="283"/>
    </location>
</feature>
<evidence type="ECO:0000256" key="5">
    <source>
        <dbReference type="SAM" id="Phobius"/>
    </source>
</evidence>
<evidence type="ECO:0000313" key="8">
    <source>
        <dbReference type="Proteomes" id="UP001177744"/>
    </source>
</evidence>